<dbReference type="SUPFAM" id="SSF103481">
    <property type="entry name" value="Multidrug resistance efflux transporter EmrE"/>
    <property type="match status" value="2"/>
</dbReference>
<dbReference type="EMBL" id="NMUQ01000001">
    <property type="protein sequence ID" value="OXM17497.1"/>
    <property type="molecule type" value="Genomic_DNA"/>
</dbReference>
<evidence type="ECO:0000256" key="4">
    <source>
        <dbReference type="ARBA" id="ARBA00022989"/>
    </source>
</evidence>
<feature type="transmembrane region" description="Helical" evidence="6">
    <location>
        <begin position="88"/>
        <end position="112"/>
    </location>
</feature>
<evidence type="ECO:0000313" key="9">
    <source>
        <dbReference type="Proteomes" id="UP000215145"/>
    </source>
</evidence>
<dbReference type="InterPro" id="IPR000620">
    <property type="entry name" value="EamA_dom"/>
</dbReference>
<feature type="transmembrane region" description="Helical" evidence="6">
    <location>
        <begin position="301"/>
        <end position="318"/>
    </location>
</feature>
<feature type="transmembrane region" description="Helical" evidence="6">
    <location>
        <begin position="151"/>
        <end position="171"/>
    </location>
</feature>
<reference evidence="8 9" key="1">
    <citation type="submission" date="2017-07" db="EMBL/GenBank/DDBJ databases">
        <title>Paenibacillus herberti R33 genome sequencing and assembly.</title>
        <authorList>
            <person name="Su W."/>
        </authorList>
    </citation>
    <scope>NUCLEOTIDE SEQUENCE [LARGE SCALE GENOMIC DNA]</scope>
    <source>
        <strain evidence="8 9">R33</strain>
    </source>
</reference>
<name>A0A229P5Z6_9BACL</name>
<gene>
    <name evidence="8" type="ORF">CGZ75_05750</name>
</gene>
<keyword evidence="5 6" id="KW-0472">Membrane</keyword>
<feature type="transmembrane region" description="Helical" evidence="6">
    <location>
        <begin position="243"/>
        <end position="264"/>
    </location>
</feature>
<dbReference type="InterPro" id="IPR050638">
    <property type="entry name" value="AA-Vitamin_Transporters"/>
</dbReference>
<evidence type="ECO:0000259" key="7">
    <source>
        <dbReference type="Pfam" id="PF00892"/>
    </source>
</evidence>
<dbReference type="InterPro" id="IPR037185">
    <property type="entry name" value="EmrE-like"/>
</dbReference>
<feature type="domain" description="EamA" evidence="7">
    <location>
        <begin position="28"/>
        <end position="163"/>
    </location>
</feature>
<dbReference type="Proteomes" id="UP000215145">
    <property type="component" value="Unassembled WGS sequence"/>
</dbReference>
<keyword evidence="3 6" id="KW-0812">Transmembrane</keyword>
<comment type="similarity">
    <text evidence="2">Belongs to the EamA transporter family.</text>
</comment>
<protein>
    <submittedName>
        <fullName evidence="8">EamA family transporter</fullName>
    </submittedName>
</protein>
<proteinExistence type="inferred from homology"/>
<evidence type="ECO:0000256" key="3">
    <source>
        <dbReference type="ARBA" id="ARBA00022692"/>
    </source>
</evidence>
<dbReference type="PANTHER" id="PTHR32322:SF2">
    <property type="entry name" value="EAMA DOMAIN-CONTAINING PROTEIN"/>
    <property type="match status" value="1"/>
</dbReference>
<feature type="transmembrane region" description="Helical" evidence="6">
    <location>
        <begin position="214"/>
        <end position="231"/>
    </location>
</feature>
<sequence length="331" mass="35346">MGVFELGNTATVSSPLGSDRSGILSRGRGIWYVALGATLWGVDPLFRILLLEQFSSAQIVFVEHLLLALYSVPVLIHYRNQLAGKLTLGVVGALLFISWGGSALATVMFTAAFSYGNFNAVLLLQKLQPLFAILLARFILKEALPQRFSVFLLLALAGTYLLTFGFSSPALGLHELATFGCLLSIAAAALWGGSTVMGKYLLSKQMSFHHVTALRFMLAIPLLGVIVLAAGDSWKPLGGGDAAVILLVNLLFQAFIPGLLSMLLYYKGLSSTKASLATLAELAFPAVGVLINWIVFDQALTAGQIVGFLLIWTVLVLLSRSSSRQSAQPVG</sequence>
<comment type="caution">
    <text evidence="8">The sequence shown here is derived from an EMBL/GenBank/DDBJ whole genome shotgun (WGS) entry which is preliminary data.</text>
</comment>
<comment type="subcellular location">
    <subcellularLocation>
        <location evidence="1">Endomembrane system</location>
        <topology evidence="1">Multi-pass membrane protein</topology>
    </subcellularLocation>
</comment>
<keyword evidence="4 6" id="KW-1133">Transmembrane helix</keyword>
<feature type="transmembrane region" description="Helical" evidence="6">
    <location>
        <begin position="276"/>
        <end position="295"/>
    </location>
</feature>
<dbReference type="PANTHER" id="PTHR32322">
    <property type="entry name" value="INNER MEMBRANE TRANSPORTER"/>
    <property type="match status" value="1"/>
</dbReference>
<feature type="transmembrane region" description="Helical" evidence="6">
    <location>
        <begin position="56"/>
        <end position="76"/>
    </location>
</feature>
<evidence type="ECO:0000256" key="5">
    <source>
        <dbReference type="ARBA" id="ARBA00023136"/>
    </source>
</evidence>
<evidence type="ECO:0000256" key="6">
    <source>
        <dbReference type="SAM" id="Phobius"/>
    </source>
</evidence>
<evidence type="ECO:0000256" key="1">
    <source>
        <dbReference type="ARBA" id="ARBA00004127"/>
    </source>
</evidence>
<feature type="transmembrane region" description="Helical" evidence="6">
    <location>
        <begin position="177"/>
        <end position="202"/>
    </location>
</feature>
<dbReference type="OrthoDB" id="6212796at2"/>
<dbReference type="AlphaFoldDB" id="A0A229P5Z6"/>
<feature type="domain" description="EamA" evidence="7">
    <location>
        <begin position="179"/>
        <end position="319"/>
    </location>
</feature>
<dbReference type="Pfam" id="PF00892">
    <property type="entry name" value="EamA"/>
    <property type="match status" value="2"/>
</dbReference>
<organism evidence="8 9">
    <name type="scientific">Paenibacillus herberti</name>
    <dbReference type="NCBI Taxonomy" id="1619309"/>
    <lineage>
        <taxon>Bacteria</taxon>
        <taxon>Bacillati</taxon>
        <taxon>Bacillota</taxon>
        <taxon>Bacilli</taxon>
        <taxon>Bacillales</taxon>
        <taxon>Paenibacillaceae</taxon>
        <taxon>Paenibacillus</taxon>
    </lineage>
</organism>
<keyword evidence="9" id="KW-1185">Reference proteome</keyword>
<dbReference type="GO" id="GO:0016020">
    <property type="term" value="C:membrane"/>
    <property type="evidence" value="ECO:0007669"/>
    <property type="project" value="UniProtKB-SubCell"/>
</dbReference>
<accession>A0A229P5Z6</accession>
<feature type="transmembrane region" description="Helical" evidence="6">
    <location>
        <begin position="118"/>
        <end position="139"/>
    </location>
</feature>
<feature type="transmembrane region" description="Helical" evidence="6">
    <location>
        <begin position="30"/>
        <end position="50"/>
    </location>
</feature>
<evidence type="ECO:0000313" key="8">
    <source>
        <dbReference type="EMBL" id="OXM17497.1"/>
    </source>
</evidence>
<evidence type="ECO:0000256" key="2">
    <source>
        <dbReference type="ARBA" id="ARBA00007362"/>
    </source>
</evidence>